<dbReference type="EMBL" id="JAACXV010000069">
    <property type="protein sequence ID" value="KAF7284797.1"/>
    <property type="molecule type" value="Genomic_DNA"/>
</dbReference>
<dbReference type="AlphaFoldDB" id="A0A834ITK9"/>
<comment type="caution">
    <text evidence="1">The sequence shown here is derived from an EMBL/GenBank/DDBJ whole genome shotgun (WGS) entry which is preliminary data.</text>
</comment>
<name>A0A834ITK9_RHYFE</name>
<gene>
    <name evidence="1" type="ORF">GWI33_021555</name>
</gene>
<evidence type="ECO:0000313" key="1">
    <source>
        <dbReference type="EMBL" id="KAF7284797.1"/>
    </source>
</evidence>
<protein>
    <submittedName>
        <fullName evidence="1">Uncharacterized protein</fullName>
    </submittedName>
</protein>
<reference evidence="1" key="1">
    <citation type="submission" date="2020-08" db="EMBL/GenBank/DDBJ databases">
        <title>Genome sequencing and assembly of the red palm weevil Rhynchophorus ferrugineus.</title>
        <authorList>
            <person name="Dias G.B."/>
            <person name="Bergman C.M."/>
            <person name="Manee M."/>
        </authorList>
    </citation>
    <scope>NUCLEOTIDE SEQUENCE</scope>
    <source>
        <strain evidence="1">AA-2017</strain>
        <tissue evidence="1">Whole larva</tissue>
    </source>
</reference>
<evidence type="ECO:0000313" key="2">
    <source>
        <dbReference type="Proteomes" id="UP000625711"/>
    </source>
</evidence>
<organism evidence="1 2">
    <name type="scientific">Rhynchophorus ferrugineus</name>
    <name type="common">Red palm weevil</name>
    <name type="synonym">Curculio ferrugineus</name>
    <dbReference type="NCBI Taxonomy" id="354439"/>
    <lineage>
        <taxon>Eukaryota</taxon>
        <taxon>Metazoa</taxon>
        <taxon>Ecdysozoa</taxon>
        <taxon>Arthropoda</taxon>
        <taxon>Hexapoda</taxon>
        <taxon>Insecta</taxon>
        <taxon>Pterygota</taxon>
        <taxon>Neoptera</taxon>
        <taxon>Endopterygota</taxon>
        <taxon>Coleoptera</taxon>
        <taxon>Polyphaga</taxon>
        <taxon>Cucujiformia</taxon>
        <taxon>Curculionidae</taxon>
        <taxon>Dryophthorinae</taxon>
        <taxon>Rhynchophorus</taxon>
    </lineage>
</organism>
<keyword evidence="2" id="KW-1185">Reference proteome</keyword>
<accession>A0A834ITK9</accession>
<sequence>MWRVHLSRGGESRGGIHLSLTIRNFFKLGSREKISTFIIYLVLVADRATGRCPADTDDDLQLHPEAAVGGGIDAAVCYPTPDTLVQWPRL</sequence>
<dbReference type="Proteomes" id="UP000625711">
    <property type="component" value="Unassembled WGS sequence"/>
</dbReference>
<proteinExistence type="predicted"/>